<name>A0A2U3MWA6_9GAMM</name>
<sequence>MKKTLLTSFILASVSFGCSEAHDGQKNAKDNVKIKVVTDPALSEWVGHYSGITPCANCITRCEGCEGLGIDLKINADQTYVLERSDNNNTSKPEVFAGRFHFVDPDKTRIELIGVTDRNKLGIDEGMVEFIDTQTQQYFDSYTEFELDKST</sequence>
<gene>
    <name evidence="1" type="ORF">KPC_0896</name>
</gene>
<dbReference type="EMBL" id="OOGT01000026">
    <property type="protein sequence ID" value="SPL69718.1"/>
    <property type="molecule type" value="Genomic_DNA"/>
</dbReference>
<protein>
    <submittedName>
        <fullName evidence="1">Putative lipoprotein NlpE involved in copper resistance</fullName>
    </submittedName>
</protein>
<dbReference type="Pfam" id="PF04170">
    <property type="entry name" value="NlpE"/>
    <property type="match status" value="1"/>
</dbReference>
<dbReference type="InterPro" id="IPR007298">
    <property type="entry name" value="Cu-R_lipoprotein_NlpE"/>
</dbReference>
<reference evidence="2" key="1">
    <citation type="submission" date="2018-03" db="EMBL/GenBank/DDBJ databases">
        <authorList>
            <person name="Blom J."/>
        </authorList>
    </citation>
    <scope>NUCLEOTIDE SEQUENCE [LARGE SCALE GENOMIC DNA]</scope>
    <source>
        <strain evidence="2">KPC-SM-21</strain>
    </source>
</reference>
<accession>A0A2U3MWA6</accession>
<evidence type="ECO:0000313" key="2">
    <source>
        <dbReference type="Proteomes" id="UP000245974"/>
    </source>
</evidence>
<dbReference type="Gene3D" id="2.40.128.640">
    <property type="match status" value="1"/>
</dbReference>
<keyword evidence="2" id="KW-1185">Reference proteome</keyword>
<dbReference type="OrthoDB" id="6705755at2"/>
<dbReference type="RefSeq" id="WP_121973236.1">
    <property type="nucleotide sequence ID" value="NZ_OOGT01000026.1"/>
</dbReference>
<dbReference type="InParanoid" id="A0A2U3MWA6"/>
<dbReference type="Proteomes" id="UP000245974">
    <property type="component" value="Unassembled WGS sequence"/>
</dbReference>
<proteinExistence type="predicted"/>
<dbReference type="PROSITE" id="PS51257">
    <property type="entry name" value="PROKAR_LIPOPROTEIN"/>
    <property type="match status" value="1"/>
</dbReference>
<dbReference type="AlphaFoldDB" id="A0A2U3MWA6"/>
<evidence type="ECO:0000313" key="1">
    <source>
        <dbReference type="EMBL" id="SPL69718.1"/>
    </source>
</evidence>
<organism evidence="1 2">
    <name type="scientific">Acinetobacter stercoris</name>
    <dbReference type="NCBI Taxonomy" id="2126983"/>
    <lineage>
        <taxon>Bacteria</taxon>
        <taxon>Pseudomonadati</taxon>
        <taxon>Pseudomonadota</taxon>
        <taxon>Gammaproteobacteria</taxon>
        <taxon>Moraxellales</taxon>
        <taxon>Moraxellaceae</taxon>
        <taxon>Acinetobacter</taxon>
    </lineage>
</organism>
<keyword evidence="1" id="KW-0449">Lipoprotein</keyword>